<comment type="caution">
    <text evidence="5">The sequence shown here is derived from an EMBL/GenBank/DDBJ whole genome shotgun (WGS) entry which is preliminary data.</text>
</comment>
<gene>
    <name evidence="5" type="ORF">DEM27_14485</name>
</gene>
<feature type="transmembrane region" description="Helical" evidence="3">
    <location>
        <begin position="148"/>
        <end position="170"/>
    </location>
</feature>
<feature type="domain" description="GGDEF" evidence="4">
    <location>
        <begin position="246"/>
        <end position="379"/>
    </location>
</feature>
<evidence type="ECO:0000256" key="1">
    <source>
        <dbReference type="ARBA" id="ARBA00012528"/>
    </source>
</evidence>
<feature type="transmembrane region" description="Helical" evidence="3">
    <location>
        <begin position="190"/>
        <end position="209"/>
    </location>
</feature>
<dbReference type="InterPro" id="IPR029787">
    <property type="entry name" value="Nucleotide_cyclase"/>
</dbReference>
<dbReference type="PANTHER" id="PTHR45138">
    <property type="entry name" value="REGULATORY COMPONENTS OF SENSORY TRANSDUCTION SYSTEM"/>
    <property type="match status" value="1"/>
</dbReference>
<protein>
    <recommendedName>
        <fullName evidence="1">diguanylate cyclase</fullName>
        <ecNumber evidence="1">2.7.7.65</ecNumber>
    </recommendedName>
</protein>
<proteinExistence type="predicted"/>
<dbReference type="SUPFAM" id="SSF55073">
    <property type="entry name" value="Nucleotide cyclase"/>
    <property type="match status" value="1"/>
</dbReference>
<name>A0A2U2DRD5_9HYPH</name>
<dbReference type="EC" id="2.7.7.65" evidence="1"/>
<comment type="catalytic activity">
    <reaction evidence="2">
        <text>2 GTP = 3',3'-c-di-GMP + 2 diphosphate</text>
        <dbReference type="Rhea" id="RHEA:24898"/>
        <dbReference type="ChEBI" id="CHEBI:33019"/>
        <dbReference type="ChEBI" id="CHEBI:37565"/>
        <dbReference type="ChEBI" id="CHEBI:58805"/>
        <dbReference type="EC" id="2.7.7.65"/>
    </reaction>
</comment>
<dbReference type="PANTHER" id="PTHR45138:SF9">
    <property type="entry name" value="DIGUANYLATE CYCLASE DGCM-RELATED"/>
    <property type="match status" value="1"/>
</dbReference>
<feature type="transmembrane region" description="Helical" evidence="3">
    <location>
        <begin position="6"/>
        <end position="29"/>
    </location>
</feature>
<evidence type="ECO:0000313" key="5">
    <source>
        <dbReference type="EMBL" id="PWE55870.1"/>
    </source>
</evidence>
<dbReference type="Gene3D" id="3.30.70.270">
    <property type="match status" value="1"/>
</dbReference>
<dbReference type="SMART" id="SM00267">
    <property type="entry name" value="GGDEF"/>
    <property type="match status" value="1"/>
</dbReference>
<dbReference type="InterPro" id="IPR050469">
    <property type="entry name" value="Diguanylate_Cyclase"/>
</dbReference>
<dbReference type="EMBL" id="QFBC01000005">
    <property type="protein sequence ID" value="PWE55870.1"/>
    <property type="molecule type" value="Genomic_DNA"/>
</dbReference>
<dbReference type="GO" id="GO:1902201">
    <property type="term" value="P:negative regulation of bacterial-type flagellum-dependent cell motility"/>
    <property type="evidence" value="ECO:0007669"/>
    <property type="project" value="TreeGrafter"/>
</dbReference>
<dbReference type="GO" id="GO:0052621">
    <property type="term" value="F:diguanylate cyclase activity"/>
    <property type="evidence" value="ECO:0007669"/>
    <property type="project" value="UniProtKB-EC"/>
</dbReference>
<keyword evidence="3" id="KW-1133">Transmembrane helix</keyword>
<accession>A0A2U2DRD5</accession>
<feature type="transmembrane region" description="Helical" evidence="3">
    <location>
        <begin position="96"/>
        <end position="112"/>
    </location>
</feature>
<dbReference type="GO" id="GO:0043709">
    <property type="term" value="P:cell adhesion involved in single-species biofilm formation"/>
    <property type="evidence" value="ECO:0007669"/>
    <property type="project" value="TreeGrafter"/>
</dbReference>
<dbReference type="OrthoDB" id="9812260at2"/>
<keyword evidence="6" id="KW-1185">Reference proteome</keyword>
<evidence type="ECO:0000256" key="3">
    <source>
        <dbReference type="SAM" id="Phobius"/>
    </source>
</evidence>
<evidence type="ECO:0000259" key="4">
    <source>
        <dbReference type="PROSITE" id="PS50887"/>
    </source>
</evidence>
<dbReference type="GO" id="GO:0005886">
    <property type="term" value="C:plasma membrane"/>
    <property type="evidence" value="ECO:0007669"/>
    <property type="project" value="TreeGrafter"/>
</dbReference>
<dbReference type="InterPro" id="IPR000160">
    <property type="entry name" value="GGDEF_dom"/>
</dbReference>
<dbReference type="AlphaFoldDB" id="A0A2U2DRD5"/>
<evidence type="ECO:0000256" key="2">
    <source>
        <dbReference type="ARBA" id="ARBA00034247"/>
    </source>
</evidence>
<reference evidence="5 6" key="1">
    <citation type="submission" date="2018-05" db="EMBL/GenBank/DDBJ databases">
        <title>The draft genome of strain NS-104.</title>
        <authorList>
            <person name="Hang P."/>
            <person name="Jiang J."/>
        </authorList>
    </citation>
    <scope>NUCLEOTIDE SEQUENCE [LARGE SCALE GENOMIC DNA]</scope>
    <source>
        <strain evidence="5 6">NS-104</strain>
    </source>
</reference>
<dbReference type="InterPro" id="IPR043128">
    <property type="entry name" value="Rev_trsase/Diguanyl_cyclase"/>
</dbReference>
<keyword evidence="3" id="KW-0472">Membrane</keyword>
<evidence type="ECO:0000313" key="6">
    <source>
        <dbReference type="Proteomes" id="UP000245252"/>
    </source>
</evidence>
<dbReference type="Pfam" id="PF00990">
    <property type="entry name" value="GGDEF"/>
    <property type="match status" value="1"/>
</dbReference>
<dbReference type="FunFam" id="3.30.70.270:FF:000001">
    <property type="entry name" value="Diguanylate cyclase domain protein"/>
    <property type="match status" value="1"/>
</dbReference>
<dbReference type="CDD" id="cd01949">
    <property type="entry name" value="GGDEF"/>
    <property type="match status" value="1"/>
</dbReference>
<feature type="transmembrane region" description="Helical" evidence="3">
    <location>
        <begin position="36"/>
        <end position="56"/>
    </location>
</feature>
<dbReference type="RefSeq" id="WP_109458947.1">
    <property type="nucleotide sequence ID" value="NZ_QFBC01000005.1"/>
</dbReference>
<dbReference type="PROSITE" id="PS50887">
    <property type="entry name" value="GGDEF"/>
    <property type="match status" value="1"/>
</dbReference>
<dbReference type="Proteomes" id="UP000245252">
    <property type="component" value="Unassembled WGS sequence"/>
</dbReference>
<sequence length="383" mass="41043">MSLDYNSLLLATGFSAGCLGVTLLGSWVAARTERFLLSWACGAFCIVATVFTYSAYAEYNAHGLLIATYMFLTGGFALVYGAAYQFRAHRLPIPRVLLALLIPTVVAMPSIVMEWTAVTIILMNVFATILLLLTALEYVRNYKEAPTPVLALAVLYSLISLSFALCATVLIADGKLVIAGPPQNWAETVNLIACIAGLSSIGALSFGLNQWRLAQVHKKEATTDALTGLLNRRALFDRYNNKAIGPGTAAILFDLDMFKSINDRYGHAAGDEVLKVFARQMELHCRTTDAAARLGGEEFALVLEGVKPGTAERIAENIRTAFGGCDINVDGGTIRGTVSAGVAFGTEAGLSLDAVLNASDKALYAAKHEGRNRVSVSNYLWAV</sequence>
<feature type="transmembrane region" description="Helical" evidence="3">
    <location>
        <begin position="118"/>
        <end position="136"/>
    </location>
</feature>
<organism evidence="5 6">
    <name type="scientific">Metarhizobium album</name>
    <dbReference type="NCBI Taxonomy" id="2182425"/>
    <lineage>
        <taxon>Bacteria</taxon>
        <taxon>Pseudomonadati</taxon>
        <taxon>Pseudomonadota</taxon>
        <taxon>Alphaproteobacteria</taxon>
        <taxon>Hyphomicrobiales</taxon>
        <taxon>Rhizobiaceae</taxon>
        <taxon>Metarhizobium</taxon>
    </lineage>
</organism>
<keyword evidence="3" id="KW-0812">Transmembrane</keyword>
<dbReference type="NCBIfam" id="TIGR00254">
    <property type="entry name" value="GGDEF"/>
    <property type="match status" value="1"/>
</dbReference>
<feature type="transmembrane region" description="Helical" evidence="3">
    <location>
        <begin position="62"/>
        <end position="84"/>
    </location>
</feature>